<keyword evidence="3" id="KW-0808">Transferase</keyword>
<keyword evidence="3" id="KW-0695">RNA-directed DNA polymerase</keyword>
<feature type="compositionally biased region" description="Basic and acidic residues" evidence="1">
    <location>
        <begin position="804"/>
        <end position="827"/>
    </location>
</feature>
<dbReference type="Proteomes" id="UP000634136">
    <property type="component" value="Unassembled WGS sequence"/>
</dbReference>
<organism evidence="3 4">
    <name type="scientific">Senna tora</name>
    <dbReference type="NCBI Taxonomy" id="362788"/>
    <lineage>
        <taxon>Eukaryota</taxon>
        <taxon>Viridiplantae</taxon>
        <taxon>Streptophyta</taxon>
        <taxon>Embryophyta</taxon>
        <taxon>Tracheophyta</taxon>
        <taxon>Spermatophyta</taxon>
        <taxon>Magnoliopsida</taxon>
        <taxon>eudicotyledons</taxon>
        <taxon>Gunneridae</taxon>
        <taxon>Pentapetalae</taxon>
        <taxon>rosids</taxon>
        <taxon>fabids</taxon>
        <taxon>Fabales</taxon>
        <taxon>Fabaceae</taxon>
        <taxon>Caesalpinioideae</taxon>
        <taxon>Cassia clade</taxon>
        <taxon>Senna</taxon>
    </lineage>
</organism>
<dbReference type="AlphaFoldDB" id="A0A834WPP6"/>
<keyword evidence="3" id="KW-0548">Nucleotidyltransferase</keyword>
<keyword evidence="4" id="KW-1185">Reference proteome</keyword>
<dbReference type="Gene3D" id="3.60.10.10">
    <property type="entry name" value="Endonuclease/exonuclease/phosphatase"/>
    <property type="match status" value="1"/>
</dbReference>
<dbReference type="EMBL" id="JAAIUW010000006">
    <property type="protein sequence ID" value="KAF7827106.1"/>
    <property type="molecule type" value="Genomic_DNA"/>
</dbReference>
<sequence>MREYRYRGPLPDLQELGHIARAQLVQYFYQWKVWSNLMVAVMTQAPWLQQWASLMLQSQCEVVYNETTRSTMQRLRMHGLAIVFPPAAIQIHSQNQVTESPILLQHHTFLANLHDAEIHYSITGNLPGGAVLTGSNRLKAADVCVTSSLQLGEGTLEHKGTVTSYLQRNPMNEDLFSFDSNGSVGQNFSSTSLMDPINVLAWNVRGLLVMIFEESFGTLLEDTTPVLFCCRRLELQVNPLFWGLPSKVSLSLWRIREFRNCVESCGLVDLGFVGQKYTWRNKRGNGRIVFERLDRFLANASWVNLFPNARNTHLPGIKSDHIPILLNTNPVDNYHYNHPFRCERVWLSQPDFINLAENSWKNANSINNGLCSIKEQPLIWNKLTFGNIFKRKKRVLRRLEGIGRALSEGPNHFLANLEHELSCEYQTILSQEEELWASKSRMEWLQLGNSNTSFFHASVVGRRRSNRITGLMDHVGNWILDPEQIKQSVSMYFGQCFGASPVEDFPDDIIPPQINASQVDILATISSNEEILAALRSLKPFKAPGKDGFQPSFFQKCWHFLGAFFPGRRSIDKVVVAQEITHNMKRKRKGEQSWMIIKLDLEKAYDKINWSFIENTLERMNFPHQTVKLIQSCISTVKHFILVNGGMTEEINPSRGICQEIVLQLDKCEDSTKAIPTWTGTMSSNHGSNKLLPTTPKHIWAYPQFRRFKFYVTGRTRVMIRSYHFGIRGVLSQGMVNTRMEGRVESAEREMGAMRGELNTVKGDVDAMKEWLLEIKDSIGRLERKVDGKDEQLVPSEGSGSHGNGDKEKEGEKDLEKEHQDGGIGEK</sequence>
<reference evidence="3" key="1">
    <citation type="submission" date="2020-09" db="EMBL/GenBank/DDBJ databases">
        <title>Genome-Enabled Discovery of Anthraquinone Biosynthesis in Senna tora.</title>
        <authorList>
            <person name="Kang S.-H."/>
            <person name="Pandey R.P."/>
            <person name="Lee C.-M."/>
            <person name="Sim J.-S."/>
            <person name="Jeong J.-T."/>
            <person name="Choi B.-S."/>
            <person name="Jung M."/>
            <person name="Ginzburg D."/>
            <person name="Zhao K."/>
            <person name="Won S.Y."/>
            <person name="Oh T.-J."/>
            <person name="Yu Y."/>
            <person name="Kim N.-H."/>
            <person name="Lee O.R."/>
            <person name="Lee T.-H."/>
            <person name="Bashyal P."/>
            <person name="Kim T.-S."/>
            <person name="Lee W.-H."/>
            <person name="Kawkins C."/>
            <person name="Kim C.-K."/>
            <person name="Kim J.S."/>
            <person name="Ahn B.O."/>
            <person name="Rhee S.Y."/>
            <person name="Sohng J.K."/>
        </authorList>
    </citation>
    <scope>NUCLEOTIDE SEQUENCE</scope>
    <source>
        <tissue evidence="3">Leaf</tissue>
    </source>
</reference>
<dbReference type="OrthoDB" id="1432753at2759"/>
<evidence type="ECO:0000313" key="4">
    <source>
        <dbReference type="Proteomes" id="UP000634136"/>
    </source>
</evidence>
<evidence type="ECO:0000256" key="1">
    <source>
        <dbReference type="SAM" id="MobiDB-lite"/>
    </source>
</evidence>
<feature type="domain" description="Reverse transcriptase" evidence="2">
    <location>
        <begin position="576"/>
        <end position="653"/>
    </location>
</feature>
<proteinExistence type="predicted"/>
<dbReference type="PANTHER" id="PTHR33710">
    <property type="entry name" value="BNAC02G09200D PROTEIN"/>
    <property type="match status" value="1"/>
</dbReference>
<dbReference type="Pfam" id="PF00078">
    <property type="entry name" value="RVT_1"/>
    <property type="match status" value="1"/>
</dbReference>
<dbReference type="InterPro" id="IPR000477">
    <property type="entry name" value="RT_dom"/>
</dbReference>
<evidence type="ECO:0000259" key="2">
    <source>
        <dbReference type="Pfam" id="PF00078"/>
    </source>
</evidence>
<feature type="region of interest" description="Disordered" evidence="1">
    <location>
        <begin position="784"/>
        <end position="827"/>
    </location>
</feature>
<comment type="caution">
    <text evidence="3">The sequence shown here is derived from an EMBL/GenBank/DDBJ whole genome shotgun (WGS) entry which is preliminary data.</text>
</comment>
<protein>
    <submittedName>
        <fullName evidence="3">Reverse transcriptase</fullName>
    </submittedName>
</protein>
<accession>A0A834WPP6</accession>
<name>A0A834WPP6_9FABA</name>
<dbReference type="InterPro" id="IPR036691">
    <property type="entry name" value="Endo/exonu/phosph_ase_sf"/>
</dbReference>
<dbReference type="SUPFAM" id="SSF56219">
    <property type="entry name" value="DNase I-like"/>
    <property type="match status" value="1"/>
</dbReference>
<gene>
    <name evidence="3" type="ORF">G2W53_018270</name>
</gene>
<dbReference type="GO" id="GO:0003964">
    <property type="term" value="F:RNA-directed DNA polymerase activity"/>
    <property type="evidence" value="ECO:0007669"/>
    <property type="project" value="UniProtKB-KW"/>
</dbReference>
<dbReference type="PANTHER" id="PTHR33710:SF71">
    <property type="entry name" value="ENDONUCLEASE_EXONUCLEASE_PHOSPHATASE DOMAIN-CONTAINING PROTEIN"/>
    <property type="match status" value="1"/>
</dbReference>
<evidence type="ECO:0000313" key="3">
    <source>
        <dbReference type="EMBL" id="KAF7827106.1"/>
    </source>
</evidence>